<dbReference type="InterPro" id="IPR009716">
    <property type="entry name" value="Ferroportin-1"/>
</dbReference>
<feature type="transmembrane region" description="Helical" evidence="7">
    <location>
        <begin position="147"/>
        <end position="166"/>
    </location>
</feature>
<comment type="function">
    <text evidence="7">May be involved in iron transport and iron homeostasis.</text>
</comment>
<feature type="compositionally biased region" description="Polar residues" evidence="8">
    <location>
        <begin position="199"/>
        <end position="217"/>
    </location>
</feature>
<feature type="compositionally biased region" description="Gly residues" evidence="8">
    <location>
        <begin position="264"/>
        <end position="281"/>
    </location>
</feature>
<evidence type="ECO:0000256" key="5">
    <source>
        <dbReference type="ARBA" id="ARBA00022989"/>
    </source>
</evidence>
<dbReference type="Proteomes" id="UP000650467">
    <property type="component" value="Unassembled WGS sequence"/>
</dbReference>
<gene>
    <name evidence="9" type="ORF">HXX76_006976</name>
</gene>
<evidence type="ECO:0000256" key="2">
    <source>
        <dbReference type="ARBA" id="ARBA00006279"/>
    </source>
</evidence>
<keyword evidence="3 7" id="KW-0813">Transport</keyword>
<dbReference type="EMBL" id="JAEHOC010000014">
    <property type="protein sequence ID" value="KAG2435780.1"/>
    <property type="molecule type" value="Genomic_DNA"/>
</dbReference>
<reference evidence="9" key="1">
    <citation type="journal article" date="2020" name="bioRxiv">
        <title>Comparative genomics of Chlamydomonas.</title>
        <authorList>
            <person name="Craig R.J."/>
            <person name="Hasan A.R."/>
            <person name="Ness R.W."/>
            <person name="Keightley P.D."/>
        </authorList>
    </citation>
    <scope>NUCLEOTIDE SEQUENCE</scope>
    <source>
        <strain evidence="9">SAG 7.73</strain>
    </source>
</reference>
<evidence type="ECO:0000313" key="9">
    <source>
        <dbReference type="EMBL" id="KAG2435780.1"/>
    </source>
</evidence>
<keyword evidence="7" id="KW-0406">Ion transport</keyword>
<dbReference type="PANTHER" id="PTHR11660">
    <property type="entry name" value="SOLUTE CARRIER FAMILY 40 MEMBER"/>
    <property type="match status" value="1"/>
</dbReference>
<evidence type="ECO:0000256" key="4">
    <source>
        <dbReference type="ARBA" id="ARBA00022692"/>
    </source>
</evidence>
<feature type="transmembrane region" description="Helical" evidence="7">
    <location>
        <begin position="121"/>
        <end position="141"/>
    </location>
</feature>
<feature type="transmembrane region" description="Helical" evidence="7">
    <location>
        <begin position="35"/>
        <end position="56"/>
    </location>
</feature>
<comment type="subcellular location">
    <subcellularLocation>
        <location evidence="1 7">Membrane</location>
        <topology evidence="1 7">Multi-pass membrane protein</topology>
    </subcellularLocation>
</comment>
<evidence type="ECO:0000256" key="3">
    <source>
        <dbReference type="ARBA" id="ARBA00022448"/>
    </source>
</evidence>
<comment type="caution">
    <text evidence="7">Lacks conserved residue(s) required for the propagation of feature annotation.</text>
</comment>
<dbReference type="Pfam" id="PF06963">
    <property type="entry name" value="FPN1"/>
    <property type="match status" value="2"/>
</dbReference>
<name>A0A835TBE0_CHLIN</name>
<keyword evidence="4 7" id="KW-0812">Transmembrane</keyword>
<evidence type="ECO:0000313" key="10">
    <source>
        <dbReference type="Proteomes" id="UP000650467"/>
    </source>
</evidence>
<comment type="similarity">
    <text evidence="2 7">Belongs to the ferroportin (FP) (TC 2.A.100) family. SLC40A subfamily.</text>
</comment>
<accession>A0A835TBE0</accession>
<evidence type="ECO:0000256" key="1">
    <source>
        <dbReference type="ARBA" id="ARBA00004141"/>
    </source>
</evidence>
<evidence type="ECO:0000256" key="6">
    <source>
        <dbReference type="ARBA" id="ARBA00023136"/>
    </source>
</evidence>
<dbReference type="OrthoDB" id="648861at2759"/>
<feature type="compositionally biased region" description="Gly residues" evidence="8">
    <location>
        <begin position="324"/>
        <end position="343"/>
    </location>
</feature>
<organism evidence="9 10">
    <name type="scientific">Chlamydomonas incerta</name>
    <dbReference type="NCBI Taxonomy" id="51695"/>
    <lineage>
        <taxon>Eukaryota</taxon>
        <taxon>Viridiplantae</taxon>
        <taxon>Chlorophyta</taxon>
        <taxon>core chlorophytes</taxon>
        <taxon>Chlorophyceae</taxon>
        <taxon>CS clade</taxon>
        <taxon>Chlamydomonadales</taxon>
        <taxon>Chlamydomonadaceae</taxon>
        <taxon>Chlamydomonas</taxon>
    </lineage>
</organism>
<sequence>MVSAYGLLDNLTRVVVGPTVGGYVDRHERMPGCKLMLRLQNCCIGGSAAAALALLWPGSPALTNSALYWPLIWVLTVLGAASSAGSTGVQIAVEREAVKALCGDDAGALASTNATMRAIDLTALLLAPLAAGVLMTAAGPFAAAAAMSAYCCLAYIPEVLLLGAAFRAAPALMRPKATSAAAAAAADAESERVGLLAADQQQQHRSKAGSSGRLSRTASIQQPLMLSRASSAGSALAPQLSSRRSGGDGDNEGGQADTDVHGGADCGGESDGLLLPGGGGSASQPGPGQEQQQQLPTSTRPSIQRSGSARSLDLHIPEQAAAGAAGGRGLQGRRGAVGGGGGGGGASVASRARALLAAAGGAVAEYGDSWRVYVQQPLLLPCLALALIYMTVLSLGFLMTSFLKWTGLTEAEVSVYRGIGALTGLAATVLFPPLSKWAGLRFCAAAGITYQLACLAAGVVPVALTIMSHGGGKPSVGQVRVMVGGLVSSRTGLWMYDLAVTQLIQQGVAEDHMGAVYGVQSSLQATFEMLSFVAGLLSPDPAHFHWLMLGSVCSVGTAACLVWVYVCSAPRQQQRGQMGARSGGGGGGGQVGSSAAAGTKGAGTAGGTATVVADAVGGTQYQAVPAGDDV</sequence>
<evidence type="ECO:0000256" key="8">
    <source>
        <dbReference type="SAM" id="MobiDB-lite"/>
    </source>
</evidence>
<dbReference type="InterPro" id="IPR036259">
    <property type="entry name" value="MFS_trans_sf"/>
</dbReference>
<feature type="transmembrane region" description="Helical" evidence="7">
    <location>
        <begin position="415"/>
        <end position="435"/>
    </location>
</feature>
<dbReference type="PANTHER" id="PTHR11660:SF57">
    <property type="entry name" value="SOLUTE CARRIER FAMILY 40 MEMBER"/>
    <property type="match status" value="1"/>
</dbReference>
<keyword evidence="10" id="KW-1185">Reference proteome</keyword>
<protein>
    <recommendedName>
        <fullName evidence="7">Solute carrier family 40 member</fullName>
    </recommendedName>
</protein>
<feature type="transmembrane region" description="Helical" evidence="7">
    <location>
        <begin position="442"/>
        <end position="467"/>
    </location>
</feature>
<dbReference type="SUPFAM" id="SSF103473">
    <property type="entry name" value="MFS general substrate transporter"/>
    <property type="match status" value="1"/>
</dbReference>
<dbReference type="AlphaFoldDB" id="A0A835TBE0"/>
<feature type="transmembrane region" description="Helical" evidence="7">
    <location>
        <begin position="378"/>
        <end position="403"/>
    </location>
</feature>
<feature type="compositionally biased region" description="Low complexity" evidence="8">
    <location>
        <begin position="282"/>
        <end position="298"/>
    </location>
</feature>
<keyword evidence="6 7" id="KW-0472">Membrane</keyword>
<comment type="caution">
    <text evidence="9">The sequence shown here is derived from an EMBL/GenBank/DDBJ whole genome shotgun (WGS) entry which is preliminary data.</text>
</comment>
<feature type="compositionally biased region" description="Gly residues" evidence="8">
    <location>
        <begin position="581"/>
        <end position="591"/>
    </location>
</feature>
<dbReference type="GO" id="GO:0016020">
    <property type="term" value="C:membrane"/>
    <property type="evidence" value="ECO:0007669"/>
    <property type="project" value="UniProtKB-SubCell"/>
</dbReference>
<keyword evidence="5 7" id="KW-1133">Transmembrane helix</keyword>
<feature type="region of interest" description="Disordered" evidence="8">
    <location>
        <begin position="576"/>
        <end position="605"/>
    </location>
</feature>
<dbReference type="GO" id="GO:0005381">
    <property type="term" value="F:iron ion transmembrane transporter activity"/>
    <property type="evidence" value="ECO:0007669"/>
    <property type="project" value="UniProtKB-UniRule"/>
</dbReference>
<feature type="compositionally biased region" description="Polar residues" evidence="8">
    <location>
        <begin position="299"/>
        <end position="309"/>
    </location>
</feature>
<feature type="transmembrane region" description="Helical" evidence="7">
    <location>
        <begin position="544"/>
        <end position="566"/>
    </location>
</feature>
<proteinExistence type="inferred from homology"/>
<feature type="region of interest" description="Disordered" evidence="8">
    <location>
        <begin position="195"/>
        <end position="217"/>
    </location>
</feature>
<evidence type="ECO:0000256" key="7">
    <source>
        <dbReference type="RuleBase" id="RU365065"/>
    </source>
</evidence>
<feature type="transmembrane region" description="Helical" evidence="7">
    <location>
        <begin position="68"/>
        <end position="89"/>
    </location>
</feature>
<feature type="region of interest" description="Disordered" evidence="8">
    <location>
        <begin position="231"/>
        <end position="343"/>
    </location>
</feature>